<evidence type="ECO:0000313" key="2">
    <source>
        <dbReference type="EMBL" id="KAK0749974.1"/>
    </source>
</evidence>
<protein>
    <submittedName>
        <fullName evidence="2">Uncharacterized protein</fullName>
    </submittedName>
</protein>
<name>A0AA40F2F5_9PEZI</name>
<proteinExistence type="predicted"/>
<evidence type="ECO:0000313" key="3">
    <source>
        <dbReference type="Proteomes" id="UP001172155"/>
    </source>
</evidence>
<feature type="compositionally biased region" description="Low complexity" evidence="1">
    <location>
        <begin position="348"/>
        <end position="360"/>
    </location>
</feature>
<feature type="compositionally biased region" description="Polar residues" evidence="1">
    <location>
        <begin position="125"/>
        <end position="137"/>
    </location>
</feature>
<feature type="compositionally biased region" description="Pro residues" evidence="1">
    <location>
        <begin position="197"/>
        <end position="233"/>
    </location>
</feature>
<feature type="region of interest" description="Disordered" evidence="1">
    <location>
        <begin position="253"/>
        <end position="400"/>
    </location>
</feature>
<feature type="region of interest" description="Disordered" evidence="1">
    <location>
        <begin position="191"/>
        <end position="236"/>
    </location>
</feature>
<feature type="region of interest" description="Disordered" evidence="1">
    <location>
        <begin position="46"/>
        <end position="76"/>
    </location>
</feature>
<reference evidence="2" key="1">
    <citation type="submission" date="2023-06" db="EMBL/GenBank/DDBJ databases">
        <title>Genome-scale phylogeny and comparative genomics of the fungal order Sordariales.</title>
        <authorList>
            <consortium name="Lawrence Berkeley National Laboratory"/>
            <person name="Hensen N."/>
            <person name="Bonometti L."/>
            <person name="Westerberg I."/>
            <person name="Brannstrom I.O."/>
            <person name="Guillou S."/>
            <person name="Cros-Aarteil S."/>
            <person name="Calhoun S."/>
            <person name="Haridas S."/>
            <person name="Kuo A."/>
            <person name="Mondo S."/>
            <person name="Pangilinan J."/>
            <person name="Riley R."/>
            <person name="LaButti K."/>
            <person name="Andreopoulos B."/>
            <person name="Lipzen A."/>
            <person name="Chen C."/>
            <person name="Yanf M."/>
            <person name="Daum C."/>
            <person name="Ng V."/>
            <person name="Clum A."/>
            <person name="Steindorff A."/>
            <person name="Ohm R."/>
            <person name="Martin F."/>
            <person name="Silar P."/>
            <person name="Natvig D."/>
            <person name="Lalanne C."/>
            <person name="Gautier V."/>
            <person name="Ament-velasquez S.L."/>
            <person name="Kruys A."/>
            <person name="Hutchinson M.I."/>
            <person name="Powell A.J."/>
            <person name="Barry K."/>
            <person name="Miller A.N."/>
            <person name="Grigoriev I.V."/>
            <person name="Debuchy R."/>
            <person name="Gladieux P."/>
            <person name="Thoren M.H."/>
            <person name="Johannesson H."/>
        </authorList>
    </citation>
    <scope>NUCLEOTIDE SEQUENCE</scope>
    <source>
        <strain evidence="2">SMH3187-1</strain>
    </source>
</reference>
<evidence type="ECO:0000256" key="1">
    <source>
        <dbReference type="SAM" id="MobiDB-lite"/>
    </source>
</evidence>
<dbReference type="Proteomes" id="UP001172155">
    <property type="component" value="Unassembled WGS sequence"/>
</dbReference>
<feature type="compositionally biased region" description="Low complexity" evidence="1">
    <location>
        <begin position="300"/>
        <end position="320"/>
    </location>
</feature>
<feature type="region of interest" description="Disordered" evidence="1">
    <location>
        <begin position="103"/>
        <end position="140"/>
    </location>
</feature>
<dbReference type="EMBL" id="JAUKUD010000003">
    <property type="protein sequence ID" value="KAK0749974.1"/>
    <property type="molecule type" value="Genomic_DNA"/>
</dbReference>
<sequence length="400" mass="41355">MVALSDVVVVIKVDDCPKRTTSKMTEEGEAEEIRNKRAGRIFGEVPFGFIPRSGSPTPPMPMPPPQPPGESSGGAVSEACTVWPRALSSASAAIGVAVSTDRPVTPVPVGPSGAGGGDASPPVQSHWSPDTPPQATSFRGRVDRLRTKSGEARRIGGIRIGHSHPGELELLRAVGPRIQREPVVDAADGAAPAAWTLPPPPSASSPVAVPSPSPAATGPSPPTTPVDPCPPPGQAYFARPRRKISLFPHVDDEPVGPAVPMRPRWDLLPATPLPPPPTRPPPQPRSLRGFLPGPYDMAPGMLLGSFGASGSAGSVSLASGRAPPPQPRRVWMGREAPPPPCPSGDAQGRSSSGWGSWGSRSSGGGVTNSLSASAEKKDEGKKEGKKEGMKKEEKGGEEGR</sequence>
<feature type="compositionally biased region" description="Pro residues" evidence="1">
    <location>
        <begin position="56"/>
        <end position="68"/>
    </location>
</feature>
<keyword evidence="3" id="KW-1185">Reference proteome</keyword>
<gene>
    <name evidence="2" type="ORF">B0T18DRAFT_428014</name>
</gene>
<feature type="compositionally biased region" description="Pro residues" evidence="1">
    <location>
        <begin position="271"/>
        <end position="284"/>
    </location>
</feature>
<comment type="caution">
    <text evidence="2">The sequence shown here is derived from an EMBL/GenBank/DDBJ whole genome shotgun (WGS) entry which is preliminary data.</text>
</comment>
<accession>A0AA40F2F5</accession>
<organism evidence="2 3">
    <name type="scientific">Schizothecium vesticola</name>
    <dbReference type="NCBI Taxonomy" id="314040"/>
    <lineage>
        <taxon>Eukaryota</taxon>
        <taxon>Fungi</taxon>
        <taxon>Dikarya</taxon>
        <taxon>Ascomycota</taxon>
        <taxon>Pezizomycotina</taxon>
        <taxon>Sordariomycetes</taxon>
        <taxon>Sordariomycetidae</taxon>
        <taxon>Sordariales</taxon>
        <taxon>Schizotheciaceae</taxon>
        <taxon>Schizothecium</taxon>
    </lineage>
</organism>
<dbReference type="AlphaFoldDB" id="A0AA40F2F5"/>
<dbReference type="PRINTS" id="PR01217">
    <property type="entry name" value="PRICHEXTENSN"/>
</dbReference>
<feature type="compositionally biased region" description="Basic and acidic residues" evidence="1">
    <location>
        <begin position="374"/>
        <end position="400"/>
    </location>
</feature>